<dbReference type="Proteomes" id="UP000767238">
    <property type="component" value="Unassembled WGS sequence"/>
</dbReference>
<evidence type="ECO:0000313" key="3">
    <source>
        <dbReference type="Proteomes" id="UP000767238"/>
    </source>
</evidence>
<dbReference type="OrthoDB" id="3917982at2759"/>
<comment type="caution">
    <text evidence="2">The sequence shown here is derived from an EMBL/GenBank/DDBJ whole genome shotgun (WGS) entry which is preliminary data.</text>
</comment>
<evidence type="ECO:0000256" key="1">
    <source>
        <dbReference type="SAM" id="MobiDB-lite"/>
    </source>
</evidence>
<dbReference type="AlphaFoldDB" id="A0A9P8K4D6"/>
<gene>
    <name evidence="2" type="ORF">KCV03_g7844</name>
</gene>
<feature type="region of interest" description="Disordered" evidence="1">
    <location>
        <begin position="1"/>
        <end position="83"/>
    </location>
</feature>
<proteinExistence type="predicted"/>
<feature type="compositionally biased region" description="Basic and acidic residues" evidence="1">
    <location>
        <begin position="8"/>
        <end position="28"/>
    </location>
</feature>
<feature type="compositionally biased region" description="Polar residues" evidence="1">
    <location>
        <begin position="29"/>
        <end position="40"/>
    </location>
</feature>
<organism evidence="2 3">
    <name type="scientific">Aureobasidium melanogenum</name>
    <name type="common">Aureobasidium pullulans var. melanogenum</name>
    <dbReference type="NCBI Taxonomy" id="46634"/>
    <lineage>
        <taxon>Eukaryota</taxon>
        <taxon>Fungi</taxon>
        <taxon>Dikarya</taxon>
        <taxon>Ascomycota</taxon>
        <taxon>Pezizomycotina</taxon>
        <taxon>Dothideomycetes</taxon>
        <taxon>Dothideomycetidae</taxon>
        <taxon>Dothideales</taxon>
        <taxon>Saccotheciaceae</taxon>
        <taxon>Aureobasidium</taxon>
    </lineage>
</organism>
<sequence>MQTPPYTPEKREELLENRSRSRLQDPNRPRTSSIISNASSEDGAVFLGKAPPRALTPRPQKRRPQPIQDTQQSLTTFEEDTTPQSPMERLVIWIERQWTQGDENEFLRQLVLLLFIALIFVVVRNSNVECPPTVVIRGDIGDPAWSAVHHNPWSMMDRDANDVVRTPATALGADIGDLSWTSAQESTPNIPSNTNVATSDSGTSAFAIWNFAALANALPDSLQPSKLKDAAKSFLHPLTIASSAGSFLRSKAIGKMFSGATSAITPVREPDIHGWDVIVANQERRQNLLSVLGDMEEVSSHLHVELSSQLFEKSAHNTNAEQISAIERLEELQTQLEELKTHQYEIVRKKNTSNLPQSQQPRFYCTG</sequence>
<dbReference type="EMBL" id="JAHFYH010000068">
    <property type="protein sequence ID" value="KAH0215932.1"/>
    <property type="molecule type" value="Genomic_DNA"/>
</dbReference>
<accession>A0A9P8K4D6</accession>
<feature type="non-terminal residue" evidence="2">
    <location>
        <position position="1"/>
    </location>
</feature>
<reference evidence="2" key="2">
    <citation type="submission" date="2021-08" db="EMBL/GenBank/DDBJ databases">
        <authorList>
            <person name="Gostincar C."/>
            <person name="Sun X."/>
            <person name="Song Z."/>
            <person name="Gunde-Cimerman N."/>
        </authorList>
    </citation>
    <scope>NUCLEOTIDE SEQUENCE</scope>
    <source>
        <strain evidence="2">EXF-8016</strain>
    </source>
</reference>
<name>A0A9P8K4D6_AURME</name>
<reference evidence="2" key="1">
    <citation type="journal article" date="2021" name="J Fungi (Basel)">
        <title>Virulence traits and population genomics of the black yeast Aureobasidium melanogenum.</title>
        <authorList>
            <person name="Cernosa A."/>
            <person name="Sun X."/>
            <person name="Gostincar C."/>
            <person name="Fang C."/>
            <person name="Gunde-Cimerman N."/>
            <person name="Song Z."/>
        </authorList>
    </citation>
    <scope>NUCLEOTIDE SEQUENCE</scope>
    <source>
        <strain evidence="2">EXF-8016</strain>
    </source>
</reference>
<evidence type="ECO:0000313" key="2">
    <source>
        <dbReference type="EMBL" id="KAH0215932.1"/>
    </source>
</evidence>
<protein>
    <submittedName>
        <fullName evidence="2">Uncharacterized protein</fullName>
    </submittedName>
</protein>